<dbReference type="GO" id="GO:0007339">
    <property type="term" value="P:binding of sperm to zona pellucida"/>
    <property type="evidence" value="ECO:0007669"/>
    <property type="project" value="TreeGrafter"/>
</dbReference>
<dbReference type="Pfam" id="PF00100">
    <property type="entry name" value="Zona_pellucida"/>
    <property type="match status" value="1"/>
</dbReference>
<dbReference type="Proteomes" id="UP000008672">
    <property type="component" value="Unassembled WGS sequence"/>
</dbReference>
<name>H3AH71_LATCH</name>
<organism evidence="3 4">
    <name type="scientific">Latimeria chalumnae</name>
    <name type="common">Coelacanth</name>
    <dbReference type="NCBI Taxonomy" id="7897"/>
    <lineage>
        <taxon>Eukaryota</taxon>
        <taxon>Metazoa</taxon>
        <taxon>Chordata</taxon>
        <taxon>Craniata</taxon>
        <taxon>Vertebrata</taxon>
        <taxon>Euteleostomi</taxon>
        <taxon>Coelacanthiformes</taxon>
        <taxon>Coelacanthidae</taxon>
        <taxon>Latimeria</taxon>
    </lineage>
</organism>
<dbReference type="EMBL" id="AFYH01220811">
    <property type="status" value="NOT_ANNOTATED_CDS"/>
    <property type="molecule type" value="Genomic_DNA"/>
</dbReference>
<evidence type="ECO:0000259" key="2">
    <source>
        <dbReference type="PROSITE" id="PS51034"/>
    </source>
</evidence>
<dbReference type="InterPro" id="IPR042235">
    <property type="entry name" value="ZP-C_dom"/>
</dbReference>
<feature type="domain" description="ZP" evidence="2">
    <location>
        <begin position="27"/>
        <end position="274"/>
    </location>
</feature>
<dbReference type="GO" id="GO:2000344">
    <property type="term" value="P:positive regulation of acrosome reaction"/>
    <property type="evidence" value="ECO:0007669"/>
    <property type="project" value="TreeGrafter"/>
</dbReference>
<keyword evidence="4" id="KW-1185">Reference proteome</keyword>
<dbReference type="Ensembl" id="ENSLACT00000009061.1">
    <property type="protein sequence ID" value="ENSLACP00000008992.1"/>
    <property type="gene ID" value="ENSLACG00000007941.1"/>
</dbReference>
<dbReference type="Pfam" id="PF23344">
    <property type="entry name" value="ZP-N"/>
    <property type="match status" value="1"/>
</dbReference>
<proteinExistence type="predicted"/>
<accession>H3AH71</accession>
<dbReference type="PANTHER" id="PTHR11576:SF3">
    <property type="entry name" value="SI:CH211-14A17.6-RELATED"/>
    <property type="match status" value="1"/>
</dbReference>
<sequence>QSLILSQALLTDYTLPHSMPFSAVSYQCEEDRIKLLVNINFWGQSLLTPASLSFGNCVPTLVDLVNGLVLFDYLLLDCAAVRVVTRTEIVYSNFLTYVPSQGIAQTFALPVVCSYSKPKDWVLPIKVPATGTLTGEGRMEFSMHIMNEDFTTPSKTKFFFLGAPINIEATVKTGFHQPTWLFIEECIAASSQALEKSSINHTIITNHGCFSDGKTSDSKYLSRTINGGLRLTLQAFKFADFNTEIYIHCWLTIWDPSLPASATRKACSFNQQMERWQLLDNPSQSSLCTCCDAVCKAAGTRQKRESEGEAGLVHTVVLGPFQVQSQESRVGS</sequence>
<keyword evidence="1" id="KW-1015">Disulfide bond</keyword>
<gene>
    <name evidence="3" type="primary">LOC102351197</name>
</gene>
<reference evidence="4" key="1">
    <citation type="submission" date="2011-08" db="EMBL/GenBank/DDBJ databases">
        <title>The draft genome of Latimeria chalumnae.</title>
        <authorList>
            <person name="Di Palma F."/>
            <person name="Alfoldi J."/>
            <person name="Johnson J."/>
            <person name="Berlin A."/>
            <person name="Gnerre S."/>
            <person name="Jaffe D."/>
            <person name="MacCallum I."/>
            <person name="Young S."/>
            <person name="Walker B.J."/>
            <person name="Lander E."/>
            <person name="Lindblad-Toh K."/>
        </authorList>
    </citation>
    <scope>NUCLEOTIDE SEQUENCE [LARGE SCALE GENOMIC DNA]</scope>
    <source>
        <strain evidence="4">Wild caught</strain>
    </source>
</reference>
<dbReference type="AlphaFoldDB" id="H3AH71"/>
<dbReference type="SMART" id="SM00241">
    <property type="entry name" value="ZP"/>
    <property type="match status" value="1"/>
</dbReference>
<dbReference type="Gene3D" id="2.60.40.3210">
    <property type="entry name" value="Zona pellucida, ZP-N domain"/>
    <property type="match status" value="1"/>
</dbReference>
<dbReference type="Gene3D" id="2.60.40.4100">
    <property type="entry name" value="Zona pellucida, ZP-C domain"/>
    <property type="match status" value="1"/>
</dbReference>
<evidence type="ECO:0000256" key="1">
    <source>
        <dbReference type="ARBA" id="ARBA00023157"/>
    </source>
</evidence>
<evidence type="ECO:0000313" key="4">
    <source>
        <dbReference type="Proteomes" id="UP000008672"/>
    </source>
</evidence>
<dbReference type="Bgee" id="ENSLACG00000007941">
    <property type="expression patterns" value="Expressed in pectoral fin and 5 other cell types or tissues"/>
</dbReference>
<dbReference type="InterPro" id="IPR001507">
    <property type="entry name" value="ZP_dom"/>
</dbReference>
<dbReference type="InterPro" id="IPR055355">
    <property type="entry name" value="ZP-C"/>
</dbReference>
<protein>
    <recommendedName>
        <fullName evidence="2">ZP domain-containing protein</fullName>
    </recommendedName>
</protein>
<dbReference type="GO" id="GO:0031012">
    <property type="term" value="C:extracellular matrix"/>
    <property type="evidence" value="ECO:0007669"/>
    <property type="project" value="TreeGrafter"/>
</dbReference>
<dbReference type="EMBL" id="AFYH01220812">
    <property type="status" value="NOT_ANNOTATED_CDS"/>
    <property type="molecule type" value="Genomic_DNA"/>
</dbReference>
<evidence type="ECO:0000313" key="3">
    <source>
        <dbReference type="Ensembl" id="ENSLACP00000008992.1"/>
    </source>
</evidence>
<dbReference type="PANTHER" id="PTHR11576">
    <property type="entry name" value="ZONA PELLUCIDA SPERM-BINDING PROTEIN 3"/>
    <property type="match status" value="1"/>
</dbReference>
<dbReference type="GeneTree" id="ENSGT01030000234567"/>
<dbReference type="InterPro" id="IPR055356">
    <property type="entry name" value="ZP-N"/>
</dbReference>
<dbReference type="PROSITE" id="PS51034">
    <property type="entry name" value="ZP_2"/>
    <property type="match status" value="1"/>
</dbReference>
<reference evidence="3" key="2">
    <citation type="submission" date="2025-08" db="UniProtKB">
        <authorList>
            <consortium name="Ensembl"/>
        </authorList>
    </citation>
    <scope>IDENTIFICATION</scope>
</reference>
<dbReference type="FunFam" id="2.60.40.4100:FF:000002">
    <property type="entry name" value="Zona pellucida sperm-binding protein 3"/>
    <property type="match status" value="1"/>
</dbReference>
<reference evidence="3" key="3">
    <citation type="submission" date="2025-09" db="UniProtKB">
        <authorList>
            <consortium name="Ensembl"/>
        </authorList>
    </citation>
    <scope>IDENTIFICATION</scope>
</reference>
<dbReference type="GO" id="GO:0032190">
    <property type="term" value="F:acrosin binding"/>
    <property type="evidence" value="ECO:0007669"/>
    <property type="project" value="TreeGrafter"/>
</dbReference>
<dbReference type="GO" id="GO:0035803">
    <property type="term" value="P:egg coat formation"/>
    <property type="evidence" value="ECO:0007669"/>
    <property type="project" value="TreeGrafter"/>
</dbReference>